<dbReference type="InterPro" id="IPR028081">
    <property type="entry name" value="Leu-bd"/>
</dbReference>
<reference evidence="5 6" key="1">
    <citation type="submission" date="2017-06" db="EMBL/GenBank/DDBJ databases">
        <authorList>
            <person name="Kim H.J."/>
            <person name="Triplett B.A."/>
        </authorList>
    </citation>
    <scope>NUCLEOTIDE SEQUENCE [LARGE SCALE GENOMIC DNA]</scope>
    <source>
        <strain evidence="5 6">U15</strain>
    </source>
</reference>
<feature type="domain" description="Leucine-binding protein" evidence="4">
    <location>
        <begin position="34"/>
        <end position="372"/>
    </location>
</feature>
<dbReference type="AlphaFoldDB" id="A0A239L0X5"/>
<evidence type="ECO:0000313" key="6">
    <source>
        <dbReference type="Proteomes" id="UP000198284"/>
    </source>
</evidence>
<dbReference type="InterPro" id="IPR051010">
    <property type="entry name" value="BCAA_transport"/>
</dbReference>
<evidence type="ECO:0000256" key="2">
    <source>
        <dbReference type="ARBA" id="ARBA00022729"/>
    </source>
</evidence>
<dbReference type="Pfam" id="PF13458">
    <property type="entry name" value="Peripla_BP_6"/>
    <property type="match status" value="1"/>
</dbReference>
<dbReference type="InterPro" id="IPR006311">
    <property type="entry name" value="TAT_signal"/>
</dbReference>
<name>A0A239L0X5_9BURK</name>
<dbReference type="PANTHER" id="PTHR30483:SF6">
    <property type="entry name" value="PERIPLASMIC BINDING PROTEIN OF ABC TRANSPORTER FOR NATURAL AMINO ACIDS"/>
    <property type="match status" value="1"/>
</dbReference>
<dbReference type="Gene3D" id="3.40.50.2300">
    <property type="match status" value="2"/>
</dbReference>
<feature type="signal peptide" evidence="3">
    <location>
        <begin position="1"/>
        <end position="31"/>
    </location>
</feature>
<sequence>MSHQVNSRRRTLLIGGTAAVAAGMSPLVAFAADPVKVGLILPMSGPFASTGKEIEAAVKLYQQKVGDSVAGRKVEVIIKDDGGVNPEVTKRLAQELVSRDKVAVLAGFGLTPLALAAAPVATQAKVPMVVMAAATSIIPQRSPYIVRTGFTVPQITAPLAQWATKNNIKSAITLVSDYGPGLDAEKTFTKFFTEGGGKIAESLRVPLRNPDYAPFLQRAKDAKPEALFVFVPSGEGAGLMKQFNDRGLAAAGIKLICTGDVLDDELLPSIGQPAVGVISSQHYSAAHPSPENKAYVADFMKANPGMRPNFHSVGGYDGMHALYEALKKTNGDSNGDKLLAAMKGLSWTSVRGPVTIDPNTRDMVQTIYIRKAEMINGQPWNVEFDKIEKFADPGA</sequence>
<dbReference type="RefSeq" id="WP_089401169.1">
    <property type="nucleotide sequence ID" value="NZ_FZOT01000018.1"/>
</dbReference>
<keyword evidence="2 3" id="KW-0732">Signal</keyword>
<dbReference type="EMBL" id="FZOT01000018">
    <property type="protein sequence ID" value="SNT23568.1"/>
    <property type="molecule type" value="Genomic_DNA"/>
</dbReference>
<feature type="chain" id="PRO_5012376285" evidence="3">
    <location>
        <begin position="32"/>
        <end position="395"/>
    </location>
</feature>
<keyword evidence="6" id="KW-1185">Reference proteome</keyword>
<organism evidence="5 6">
    <name type="scientific">Noviherbaspirillum humi</name>
    <dbReference type="NCBI Taxonomy" id="1688639"/>
    <lineage>
        <taxon>Bacteria</taxon>
        <taxon>Pseudomonadati</taxon>
        <taxon>Pseudomonadota</taxon>
        <taxon>Betaproteobacteria</taxon>
        <taxon>Burkholderiales</taxon>
        <taxon>Oxalobacteraceae</taxon>
        <taxon>Noviherbaspirillum</taxon>
    </lineage>
</organism>
<gene>
    <name evidence="5" type="ORF">SAMN06265795_11853</name>
</gene>
<accession>A0A239L0X5</accession>
<dbReference type="Proteomes" id="UP000198284">
    <property type="component" value="Unassembled WGS sequence"/>
</dbReference>
<protein>
    <submittedName>
        <fullName evidence="5">Amino acid/amide ABC transporter substrate-binding protein, HAAT family</fullName>
    </submittedName>
</protein>
<evidence type="ECO:0000256" key="3">
    <source>
        <dbReference type="SAM" id="SignalP"/>
    </source>
</evidence>
<comment type="similarity">
    <text evidence="1">Belongs to the leucine-binding protein family.</text>
</comment>
<evidence type="ECO:0000313" key="5">
    <source>
        <dbReference type="EMBL" id="SNT23568.1"/>
    </source>
</evidence>
<dbReference type="CDD" id="cd20013">
    <property type="entry name" value="PBP1_RPA0985_benzoate-like"/>
    <property type="match status" value="1"/>
</dbReference>
<dbReference type="PANTHER" id="PTHR30483">
    <property type="entry name" value="LEUCINE-SPECIFIC-BINDING PROTEIN"/>
    <property type="match status" value="1"/>
</dbReference>
<dbReference type="PROSITE" id="PS51318">
    <property type="entry name" value="TAT"/>
    <property type="match status" value="1"/>
</dbReference>
<evidence type="ECO:0000256" key="1">
    <source>
        <dbReference type="ARBA" id="ARBA00010062"/>
    </source>
</evidence>
<evidence type="ECO:0000259" key="4">
    <source>
        <dbReference type="Pfam" id="PF13458"/>
    </source>
</evidence>
<proteinExistence type="inferred from homology"/>
<dbReference type="OrthoDB" id="9794229at2"/>
<dbReference type="SUPFAM" id="SSF53822">
    <property type="entry name" value="Periplasmic binding protein-like I"/>
    <property type="match status" value="1"/>
</dbReference>
<dbReference type="InterPro" id="IPR028082">
    <property type="entry name" value="Peripla_BP_I"/>
</dbReference>